<evidence type="ECO:0000256" key="7">
    <source>
        <dbReference type="ARBA" id="ARBA00022842"/>
    </source>
</evidence>
<feature type="binding site" evidence="15">
    <location>
        <position position="319"/>
    </location>
    <ligand>
        <name>Mg(2+)</name>
        <dbReference type="ChEBI" id="CHEBI:18420"/>
        <label>2</label>
    </ligand>
</feature>
<dbReference type="GO" id="GO:0046872">
    <property type="term" value="F:metal ion binding"/>
    <property type="evidence" value="ECO:0007669"/>
    <property type="project" value="UniProtKB-KW"/>
</dbReference>
<dbReference type="PANTHER" id="PTHR23132:SF25">
    <property type="entry name" value="D-ALANINE--D-ALANINE LIGASE A"/>
    <property type="match status" value="1"/>
</dbReference>
<evidence type="ECO:0000313" key="18">
    <source>
        <dbReference type="EMBL" id="MBO6987466.1"/>
    </source>
</evidence>
<keyword evidence="10 15" id="KW-0464">Manganese</keyword>
<dbReference type="GO" id="GO:0005829">
    <property type="term" value="C:cytosol"/>
    <property type="evidence" value="ECO:0007669"/>
    <property type="project" value="TreeGrafter"/>
</dbReference>
<proteinExistence type="inferred from homology"/>
<evidence type="ECO:0000256" key="4">
    <source>
        <dbReference type="ARBA" id="ARBA00022723"/>
    </source>
</evidence>
<dbReference type="Pfam" id="PF01820">
    <property type="entry name" value="Dala_Dala_lig_N"/>
    <property type="match status" value="1"/>
</dbReference>
<sequence length="355" mass="40109">MIGGQKKCIGLIFGGNSNEHEVSISSAKTVFQAFNSEINKERFTVKTFYINKYGDWLDSHISEKILIGGIGNNKTNKQEIFNQKKINFLDGIEFQNVDVWFPLLHGFNGEDGSIHGLLRFTKKPLVGCGIIGSALGMDKILMKTIFSNLKLPQVNYLVYQNEDLNDKDVKNKIINEILKKLKFPVFVKPSNSGSSLGISKVKNESEILQALEKAREIDPRILIEEGLEVREIECGIIGNSKLLTSEIGEVNYESDWYDYDSKYHSNNKIIIPAEIDSKITKEIKDIAIKSCRALNIFGFARVDFFLEKSSNKILLNEINTIPGFTKNSMFPMLWEASGLKIEQLVAKLVDISLDW</sequence>
<accession>A0A9D9BV80</accession>
<dbReference type="GO" id="GO:0009252">
    <property type="term" value="P:peptidoglycan biosynthetic process"/>
    <property type="evidence" value="ECO:0007669"/>
    <property type="project" value="UniProtKB-UniRule"/>
</dbReference>
<feature type="binding site" evidence="14">
    <location>
        <begin position="186"/>
        <end position="188"/>
    </location>
    <ligand>
        <name>ATP</name>
        <dbReference type="ChEBI" id="CHEBI:30616"/>
    </ligand>
</feature>
<evidence type="ECO:0000256" key="13">
    <source>
        <dbReference type="PIRSR" id="PIRSR039102-1"/>
    </source>
</evidence>
<dbReference type="InterPro" id="IPR016185">
    <property type="entry name" value="PreATP-grasp_dom_sf"/>
</dbReference>
<feature type="binding site" evidence="14">
    <location>
        <position position="139"/>
    </location>
    <ligand>
        <name>ATP</name>
        <dbReference type="ChEBI" id="CHEBI:30616"/>
    </ligand>
</feature>
<keyword evidence="3 12" id="KW-0436">Ligase</keyword>
<dbReference type="EC" id="6.3.2.4" evidence="12"/>
<evidence type="ECO:0000256" key="14">
    <source>
        <dbReference type="PIRSR" id="PIRSR039102-2"/>
    </source>
</evidence>
<evidence type="ECO:0000256" key="6">
    <source>
        <dbReference type="ARBA" id="ARBA00022840"/>
    </source>
</evidence>
<feature type="binding site" evidence="15">
    <location>
        <position position="317"/>
    </location>
    <ligand>
        <name>Mg(2+)</name>
        <dbReference type="ChEBI" id="CHEBI:18420"/>
        <label>2</label>
    </ligand>
</feature>
<comment type="pathway">
    <text evidence="12">Cell wall biogenesis; peptidoglycan biosynthesis.</text>
</comment>
<evidence type="ECO:0000256" key="10">
    <source>
        <dbReference type="ARBA" id="ARBA00023211"/>
    </source>
</evidence>
<dbReference type="Gene3D" id="3.40.50.20">
    <property type="match status" value="1"/>
</dbReference>
<dbReference type="InterPro" id="IPR011761">
    <property type="entry name" value="ATP-grasp"/>
</dbReference>
<dbReference type="Pfam" id="PF07478">
    <property type="entry name" value="Dala_Dala_lig_C"/>
    <property type="match status" value="1"/>
</dbReference>
<protein>
    <recommendedName>
        <fullName evidence="12">D-alanine--D-alanine ligase</fullName>
        <ecNumber evidence="12">6.3.2.4</ecNumber>
    </recommendedName>
    <alternativeName>
        <fullName evidence="12">D-Ala-D-Ala ligase</fullName>
    </alternativeName>
    <alternativeName>
        <fullName evidence="12">D-alanylalanine synthetase</fullName>
    </alternativeName>
</protein>
<reference evidence="18" key="1">
    <citation type="journal article" date="2021" name="Front. Mar. Sci.">
        <title>Genomes of Diverse Isolates of Prochlorococcus High-Light-Adapted Clade II in the Western Pacific Ocean.</title>
        <authorList>
            <person name="Yan W."/>
            <person name="Feng X."/>
            <person name="Zhang W."/>
            <person name="Nawaz M.Z."/>
            <person name="Luo T."/>
            <person name="Zhang R."/>
            <person name="Jiao N."/>
        </authorList>
    </citation>
    <scope>NUCLEOTIDE SEQUENCE</scope>
    <source>
        <strain evidence="18">XMU1424</strain>
    </source>
</reference>
<dbReference type="HAMAP" id="MF_00047">
    <property type="entry name" value="Dala_Dala_lig"/>
    <property type="match status" value="1"/>
</dbReference>
<keyword evidence="5 14" id="KW-0547">Nucleotide-binding</keyword>
<comment type="catalytic activity">
    <reaction evidence="12">
        <text>2 D-alanine + ATP = D-alanyl-D-alanine + ADP + phosphate + H(+)</text>
        <dbReference type="Rhea" id="RHEA:11224"/>
        <dbReference type="ChEBI" id="CHEBI:15378"/>
        <dbReference type="ChEBI" id="CHEBI:30616"/>
        <dbReference type="ChEBI" id="CHEBI:43474"/>
        <dbReference type="ChEBI" id="CHEBI:57416"/>
        <dbReference type="ChEBI" id="CHEBI:57822"/>
        <dbReference type="ChEBI" id="CHEBI:456216"/>
        <dbReference type="EC" id="6.3.2.4"/>
    </reaction>
</comment>
<evidence type="ECO:0000256" key="8">
    <source>
        <dbReference type="ARBA" id="ARBA00022960"/>
    </source>
</evidence>
<keyword evidence="7 15" id="KW-0460">Magnesium</keyword>
<comment type="cofactor">
    <cofactor evidence="15">
        <name>Mg(2+)</name>
        <dbReference type="ChEBI" id="CHEBI:18420"/>
    </cofactor>
    <cofactor evidence="15">
        <name>Mn(2+)</name>
        <dbReference type="ChEBI" id="CHEBI:29035"/>
    </cofactor>
    <text evidence="15">Binds 2 magnesium or manganese ions per subunit.</text>
</comment>
<keyword evidence="9 12" id="KW-0573">Peptidoglycan synthesis</keyword>
<gene>
    <name evidence="12" type="primary">ddl</name>
    <name evidence="18" type="ORF">JJ833_01225</name>
</gene>
<evidence type="ECO:0000256" key="12">
    <source>
        <dbReference type="HAMAP-Rule" id="MF_00047"/>
    </source>
</evidence>
<dbReference type="GO" id="GO:0008360">
    <property type="term" value="P:regulation of cell shape"/>
    <property type="evidence" value="ECO:0007669"/>
    <property type="project" value="UniProtKB-KW"/>
</dbReference>
<feature type="active site" evidence="13">
    <location>
        <position position="328"/>
    </location>
</feature>
<organism evidence="18">
    <name type="scientific">Prochlorococcus marinus XMU1424</name>
    <dbReference type="NCBI Taxonomy" id="2774497"/>
    <lineage>
        <taxon>Bacteria</taxon>
        <taxon>Bacillati</taxon>
        <taxon>Cyanobacteriota</taxon>
        <taxon>Cyanophyceae</taxon>
        <taxon>Synechococcales</taxon>
        <taxon>Prochlorococcaceae</taxon>
        <taxon>Prochlorococcus</taxon>
    </lineage>
</organism>
<dbReference type="GO" id="GO:0008716">
    <property type="term" value="F:D-alanine-D-alanine ligase activity"/>
    <property type="evidence" value="ECO:0007669"/>
    <property type="project" value="UniProtKB-UniRule"/>
</dbReference>
<dbReference type="PROSITE" id="PS00843">
    <property type="entry name" value="DALA_DALA_LIGASE_1"/>
    <property type="match status" value="1"/>
</dbReference>
<keyword evidence="4 15" id="KW-0479">Metal-binding</keyword>
<dbReference type="PROSITE" id="PS00844">
    <property type="entry name" value="DALA_DALA_LIGASE_2"/>
    <property type="match status" value="1"/>
</dbReference>
<keyword evidence="11 12" id="KW-0961">Cell wall biogenesis/degradation</keyword>
<evidence type="ECO:0000256" key="9">
    <source>
        <dbReference type="ARBA" id="ARBA00022984"/>
    </source>
</evidence>
<evidence type="ECO:0000256" key="15">
    <source>
        <dbReference type="PIRSR" id="PIRSR039102-3"/>
    </source>
</evidence>
<dbReference type="NCBIfam" id="NF002528">
    <property type="entry name" value="PRK01966.1-4"/>
    <property type="match status" value="1"/>
</dbReference>
<feature type="binding site" evidence="14">
    <location>
        <begin position="316"/>
        <end position="317"/>
    </location>
    <ligand>
        <name>ATP</name>
        <dbReference type="ChEBI" id="CHEBI:30616"/>
    </ligand>
</feature>
<dbReference type="InterPro" id="IPR005905">
    <property type="entry name" value="D_ala_D_ala"/>
</dbReference>
<comment type="caution">
    <text evidence="18">The sequence shown here is derived from an EMBL/GenBank/DDBJ whole genome shotgun (WGS) entry which is preliminary data.</text>
</comment>
<feature type="active site" evidence="13">
    <location>
        <position position="194"/>
    </location>
</feature>
<keyword evidence="8 12" id="KW-0133">Cell shape</keyword>
<evidence type="ECO:0000256" key="2">
    <source>
        <dbReference type="ARBA" id="ARBA00010871"/>
    </source>
</evidence>
<dbReference type="InterPro" id="IPR013815">
    <property type="entry name" value="ATP_grasp_subdomain_1"/>
</dbReference>
<dbReference type="GO" id="GO:0005524">
    <property type="term" value="F:ATP binding"/>
    <property type="evidence" value="ECO:0007669"/>
    <property type="project" value="UniProtKB-UniRule"/>
</dbReference>
<dbReference type="GO" id="GO:0071555">
    <property type="term" value="P:cell wall organization"/>
    <property type="evidence" value="ECO:0007669"/>
    <property type="project" value="UniProtKB-KW"/>
</dbReference>
<dbReference type="NCBIfam" id="TIGR01205">
    <property type="entry name" value="D_ala_D_alaTIGR"/>
    <property type="match status" value="1"/>
</dbReference>
<keyword evidence="6 16" id="KW-0067">ATP-binding</keyword>
<dbReference type="Gene3D" id="3.30.470.20">
    <property type="entry name" value="ATP-grasp fold, B domain"/>
    <property type="match status" value="1"/>
</dbReference>
<name>A0A9D9BV80_PROMR</name>
<evidence type="ECO:0000256" key="5">
    <source>
        <dbReference type="ARBA" id="ARBA00022741"/>
    </source>
</evidence>
<comment type="similarity">
    <text evidence="2 12">Belongs to the D-alanine--D-alanine ligase family.</text>
</comment>
<keyword evidence="12" id="KW-0963">Cytoplasm</keyword>
<feature type="binding site" evidence="15">
    <location>
        <position position="317"/>
    </location>
    <ligand>
        <name>Mg(2+)</name>
        <dbReference type="ChEBI" id="CHEBI:18420"/>
        <label>1</label>
    </ligand>
</feature>
<dbReference type="PANTHER" id="PTHR23132">
    <property type="entry name" value="D-ALANINE--D-ALANINE LIGASE"/>
    <property type="match status" value="1"/>
</dbReference>
<dbReference type="InterPro" id="IPR011095">
    <property type="entry name" value="Dala_Dala_lig_C"/>
</dbReference>
<dbReference type="InterPro" id="IPR000291">
    <property type="entry name" value="D-Ala_lig_Van_CS"/>
</dbReference>
<dbReference type="PIRSF" id="PIRSF039102">
    <property type="entry name" value="Ddl/VanB"/>
    <property type="match status" value="1"/>
</dbReference>
<dbReference type="PROSITE" id="PS50975">
    <property type="entry name" value="ATP_GRASP"/>
    <property type="match status" value="1"/>
</dbReference>
<comment type="function">
    <text evidence="12">Cell wall formation.</text>
</comment>
<dbReference type="AlphaFoldDB" id="A0A9D9BV80"/>
<dbReference type="SUPFAM" id="SSF52440">
    <property type="entry name" value="PreATP-grasp domain"/>
    <property type="match status" value="1"/>
</dbReference>
<feature type="binding site" evidence="14">
    <location>
        <begin position="224"/>
        <end position="231"/>
    </location>
    <ligand>
        <name>ATP</name>
        <dbReference type="ChEBI" id="CHEBI:30616"/>
    </ligand>
</feature>
<evidence type="ECO:0000256" key="3">
    <source>
        <dbReference type="ARBA" id="ARBA00022598"/>
    </source>
</evidence>
<evidence type="ECO:0000259" key="17">
    <source>
        <dbReference type="PROSITE" id="PS50975"/>
    </source>
</evidence>
<dbReference type="InterPro" id="IPR011127">
    <property type="entry name" value="Dala_Dala_lig_N"/>
</dbReference>
<dbReference type="SUPFAM" id="SSF56059">
    <property type="entry name" value="Glutathione synthetase ATP-binding domain-like"/>
    <property type="match status" value="1"/>
</dbReference>
<feature type="domain" description="ATP-grasp" evidence="17">
    <location>
        <begin position="143"/>
        <end position="350"/>
    </location>
</feature>
<evidence type="ECO:0000256" key="11">
    <source>
        <dbReference type="ARBA" id="ARBA00023316"/>
    </source>
</evidence>
<dbReference type="EMBL" id="JAEPLE010000001">
    <property type="protein sequence ID" value="MBO6987466.1"/>
    <property type="molecule type" value="Genomic_DNA"/>
</dbReference>
<comment type="cofactor">
    <cofactor evidence="1">
        <name>Mn(2+)</name>
        <dbReference type="ChEBI" id="CHEBI:29035"/>
    </cofactor>
</comment>
<evidence type="ECO:0000256" key="1">
    <source>
        <dbReference type="ARBA" id="ARBA00001936"/>
    </source>
</evidence>
<feature type="binding site" evidence="14">
    <location>
        <begin position="194"/>
        <end position="195"/>
    </location>
    <ligand>
        <name>ATP</name>
        <dbReference type="ChEBI" id="CHEBI:30616"/>
    </ligand>
</feature>
<feature type="active site" evidence="13">
    <location>
        <position position="19"/>
    </location>
</feature>
<evidence type="ECO:0000256" key="16">
    <source>
        <dbReference type="PROSITE-ProRule" id="PRU00409"/>
    </source>
</evidence>
<comment type="subcellular location">
    <subcellularLocation>
        <location evidence="12">Cytoplasm</location>
    </subcellularLocation>
</comment>
<dbReference type="Gene3D" id="3.30.1490.20">
    <property type="entry name" value="ATP-grasp fold, A domain"/>
    <property type="match status" value="1"/>
</dbReference>
<feature type="binding site" evidence="15">
    <location>
        <position position="303"/>
    </location>
    <ligand>
        <name>Mg(2+)</name>
        <dbReference type="ChEBI" id="CHEBI:18420"/>
        <label>1</label>
    </ligand>
</feature>